<dbReference type="GeneID" id="6014620"/>
<evidence type="ECO:0000313" key="2">
    <source>
        <dbReference type="EMBL" id="EAU83806.1"/>
    </source>
</evidence>
<dbReference type="OrthoDB" id="3071324at2759"/>
<feature type="compositionally biased region" description="Polar residues" evidence="1">
    <location>
        <begin position="200"/>
        <end position="213"/>
    </location>
</feature>
<organism evidence="2 3">
    <name type="scientific">Coprinopsis cinerea (strain Okayama-7 / 130 / ATCC MYA-4618 / FGSC 9003)</name>
    <name type="common">Inky cap fungus</name>
    <name type="synonym">Hormographiella aspergillata</name>
    <dbReference type="NCBI Taxonomy" id="240176"/>
    <lineage>
        <taxon>Eukaryota</taxon>
        <taxon>Fungi</taxon>
        <taxon>Dikarya</taxon>
        <taxon>Basidiomycota</taxon>
        <taxon>Agaricomycotina</taxon>
        <taxon>Agaricomycetes</taxon>
        <taxon>Agaricomycetidae</taxon>
        <taxon>Agaricales</taxon>
        <taxon>Agaricineae</taxon>
        <taxon>Psathyrellaceae</taxon>
        <taxon>Coprinopsis</taxon>
    </lineage>
</organism>
<sequence length="587" mass="66450">MSPSPLQDAVPTELLVEIVHRLVLCYTQNDARPIPQLMNLGKTCRRMSNILKPFIFEQLFDCLVAMQVGRVLQLHQGDSSVILGRSQGYWGFEQLLGCESGFKISYTPKHQSLYNAEEPWALYHLLRRLKAITQFTVFIPSPGATSEPGLNVGSAWNRGLASSILATAQHPGSILKFEGDPMTFRYVLSPFKHEIHVTSIQPSVAPSTPTSARLPTHDKKPSQAHRISLLLRRVFNGMREDVGNSKGEVDQPMATPQPPSNGQTDNHIISTLKYPPPGMNFPSCTTSFLAEIELGTPRMLDPWWYHITQSLLQSSYSTLTRLSFSAQHLCLYDWRHILPTWSFPQLKIFAPRRTEFANPDLHDFLLRHPSISTLDLTGNELAGSVDISSFANTDFLPNLEMLIATPDYLIPFLAPTTASLFPKLARVKVTQEMRRTFSCFVANDYNRLMELLASRTPTAGVEPITDLAFEFDSNQRDAYFEWFTSVSSRRALPFVRQLSVYARRWWQEMEEGLAMMEEGFAILASWLRMFPGLSELVVGKGMFDEPNMQEWAQDNPAGPRILWDACPQLRSISMQPIDYEFTRPDLG</sequence>
<dbReference type="OMA" id="CHINIIL"/>
<dbReference type="EMBL" id="AACS02000006">
    <property type="protein sequence ID" value="EAU83806.1"/>
    <property type="molecule type" value="Genomic_DNA"/>
</dbReference>
<proteinExistence type="predicted"/>
<dbReference type="RefSeq" id="XP_001838051.1">
    <property type="nucleotide sequence ID" value="XM_001837999.1"/>
</dbReference>
<dbReference type="InParanoid" id="A8P191"/>
<dbReference type="Proteomes" id="UP000001861">
    <property type="component" value="Unassembled WGS sequence"/>
</dbReference>
<evidence type="ECO:0000256" key="1">
    <source>
        <dbReference type="SAM" id="MobiDB-lite"/>
    </source>
</evidence>
<comment type="caution">
    <text evidence="2">The sequence shown here is derived from an EMBL/GenBank/DDBJ whole genome shotgun (WGS) entry which is preliminary data.</text>
</comment>
<accession>A8P191</accession>
<feature type="region of interest" description="Disordered" evidence="1">
    <location>
        <begin position="241"/>
        <end position="263"/>
    </location>
</feature>
<keyword evidence="3" id="KW-1185">Reference proteome</keyword>
<name>A8P191_COPC7</name>
<dbReference type="VEuPathDB" id="FungiDB:CC1G_07541"/>
<feature type="region of interest" description="Disordered" evidence="1">
    <location>
        <begin position="200"/>
        <end position="219"/>
    </location>
</feature>
<gene>
    <name evidence="2" type="ORF">CC1G_07541</name>
</gene>
<protein>
    <submittedName>
        <fullName evidence="2">Uncharacterized protein</fullName>
    </submittedName>
</protein>
<dbReference type="AlphaFoldDB" id="A8P191"/>
<reference evidence="2 3" key="1">
    <citation type="journal article" date="2010" name="Proc. Natl. Acad. Sci. U.S.A.">
        <title>Insights into evolution of multicellular fungi from the assembled chromosomes of the mushroom Coprinopsis cinerea (Coprinus cinereus).</title>
        <authorList>
            <person name="Stajich J.E."/>
            <person name="Wilke S.K."/>
            <person name="Ahren D."/>
            <person name="Au C.H."/>
            <person name="Birren B.W."/>
            <person name="Borodovsky M."/>
            <person name="Burns C."/>
            <person name="Canback B."/>
            <person name="Casselton L.A."/>
            <person name="Cheng C.K."/>
            <person name="Deng J."/>
            <person name="Dietrich F.S."/>
            <person name="Fargo D.C."/>
            <person name="Farman M.L."/>
            <person name="Gathman A.C."/>
            <person name="Goldberg J."/>
            <person name="Guigo R."/>
            <person name="Hoegger P.J."/>
            <person name="Hooker J.B."/>
            <person name="Huggins A."/>
            <person name="James T.Y."/>
            <person name="Kamada T."/>
            <person name="Kilaru S."/>
            <person name="Kodira C."/>
            <person name="Kues U."/>
            <person name="Kupfer D."/>
            <person name="Kwan H.S."/>
            <person name="Lomsadze A."/>
            <person name="Li W."/>
            <person name="Lilly W.W."/>
            <person name="Ma L.J."/>
            <person name="Mackey A.J."/>
            <person name="Manning G."/>
            <person name="Martin F."/>
            <person name="Muraguchi H."/>
            <person name="Natvig D.O."/>
            <person name="Palmerini H."/>
            <person name="Ramesh M.A."/>
            <person name="Rehmeyer C.J."/>
            <person name="Roe B.A."/>
            <person name="Shenoy N."/>
            <person name="Stanke M."/>
            <person name="Ter-Hovhannisyan V."/>
            <person name="Tunlid A."/>
            <person name="Velagapudi R."/>
            <person name="Vision T.J."/>
            <person name="Zeng Q."/>
            <person name="Zolan M.E."/>
            <person name="Pukkila P.J."/>
        </authorList>
    </citation>
    <scope>NUCLEOTIDE SEQUENCE [LARGE SCALE GENOMIC DNA]</scope>
    <source>
        <strain evidence="3">Okayama-7 / 130 / ATCC MYA-4618 / FGSC 9003</strain>
    </source>
</reference>
<evidence type="ECO:0000313" key="3">
    <source>
        <dbReference type="Proteomes" id="UP000001861"/>
    </source>
</evidence>
<dbReference type="KEGG" id="cci:CC1G_07541"/>